<reference evidence="1 2" key="1">
    <citation type="submission" date="2013-09" db="EMBL/GenBank/DDBJ databases">
        <title>Corchorus capsularis genome sequencing.</title>
        <authorList>
            <person name="Alam M."/>
            <person name="Haque M.S."/>
            <person name="Islam M.S."/>
            <person name="Emdad E.M."/>
            <person name="Islam M.M."/>
            <person name="Ahmed B."/>
            <person name="Halim A."/>
            <person name="Hossen Q.M.M."/>
            <person name="Hossain M.Z."/>
            <person name="Ahmed R."/>
            <person name="Khan M.M."/>
            <person name="Islam R."/>
            <person name="Rashid M.M."/>
            <person name="Khan S.A."/>
            <person name="Rahman M.S."/>
            <person name="Alam M."/>
        </authorList>
    </citation>
    <scope>NUCLEOTIDE SEQUENCE [LARGE SCALE GENOMIC DNA]</scope>
    <source>
        <strain evidence="2">cv. CVL-1</strain>
        <tissue evidence="1">Whole seedling</tissue>
    </source>
</reference>
<accession>A0A1R3KVC5</accession>
<comment type="caution">
    <text evidence="1">The sequence shown here is derived from an EMBL/GenBank/DDBJ whole genome shotgun (WGS) entry which is preliminary data.</text>
</comment>
<feature type="non-terminal residue" evidence="1">
    <location>
        <position position="104"/>
    </location>
</feature>
<dbReference type="Gramene" id="OMP10997">
    <property type="protein sequence ID" value="OMP10997"/>
    <property type="gene ID" value="CCACVL1_00737"/>
</dbReference>
<gene>
    <name evidence="1" type="ORF">CCACVL1_00737</name>
</gene>
<sequence length="104" mass="11948">MAIKAVVRTGINRRQQKLIKRGHLRIEMVRKKGHGRCRVNHGHEPGLMDQTLKGEGLNSNPPPHGAMDHIWMDHFLFGDNMNVIWRIRLLKVTLLTKGEGKKVK</sequence>
<protein>
    <submittedName>
        <fullName evidence="1">Uncharacterized protein</fullName>
    </submittedName>
</protein>
<dbReference type="AlphaFoldDB" id="A0A1R3KVC5"/>
<keyword evidence="2" id="KW-1185">Reference proteome</keyword>
<dbReference type="Proteomes" id="UP000188268">
    <property type="component" value="Unassembled WGS sequence"/>
</dbReference>
<proteinExistence type="predicted"/>
<dbReference type="EMBL" id="AWWV01001729">
    <property type="protein sequence ID" value="OMP10997.1"/>
    <property type="molecule type" value="Genomic_DNA"/>
</dbReference>
<evidence type="ECO:0000313" key="1">
    <source>
        <dbReference type="EMBL" id="OMP10997.1"/>
    </source>
</evidence>
<name>A0A1R3KVC5_COCAP</name>
<evidence type="ECO:0000313" key="2">
    <source>
        <dbReference type="Proteomes" id="UP000188268"/>
    </source>
</evidence>
<organism evidence="1 2">
    <name type="scientific">Corchorus capsularis</name>
    <name type="common">Jute</name>
    <dbReference type="NCBI Taxonomy" id="210143"/>
    <lineage>
        <taxon>Eukaryota</taxon>
        <taxon>Viridiplantae</taxon>
        <taxon>Streptophyta</taxon>
        <taxon>Embryophyta</taxon>
        <taxon>Tracheophyta</taxon>
        <taxon>Spermatophyta</taxon>
        <taxon>Magnoliopsida</taxon>
        <taxon>eudicotyledons</taxon>
        <taxon>Gunneridae</taxon>
        <taxon>Pentapetalae</taxon>
        <taxon>rosids</taxon>
        <taxon>malvids</taxon>
        <taxon>Malvales</taxon>
        <taxon>Malvaceae</taxon>
        <taxon>Grewioideae</taxon>
        <taxon>Apeibeae</taxon>
        <taxon>Corchorus</taxon>
    </lineage>
</organism>